<dbReference type="SUPFAM" id="SSF54631">
    <property type="entry name" value="CBS-domain pair"/>
    <property type="match status" value="1"/>
</dbReference>
<dbReference type="PROSITE" id="PS51371">
    <property type="entry name" value="CBS"/>
    <property type="match status" value="1"/>
</dbReference>
<dbReference type="AlphaFoldDB" id="A0A7S7AWN4"/>
<dbReference type="Pfam" id="PF01769">
    <property type="entry name" value="MgtE"/>
    <property type="match status" value="1"/>
</dbReference>
<feature type="domain" description="CBS" evidence="10">
    <location>
        <begin position="201"/>
        <end position="257"/>
    </location>
</feature>
<comment type="subunit">
    <text evidence="9">Homodimer.</text>
</comment>
<dbReference type="EMBL" id="CP061839">
    <property type="protein sequence ID" value="QOW60904.1"/>
    <property type="molecule type" value="Genomic_DNA"/>
</dbReference>
<dbReference type="GeneID" id="301089381"/>
<dbReference type="InterPro" id="IPR000644">
    <property type="entry name" value="CBS_dom"/>
</dbReference>
<dbReference type="SMART" id="SM00924">
    <property type="entry name" value="MgtE_N"/>
    <property type="match status" value="1"/>
</dbReference>
<keyword evidence="8" id="KW-0129">CBS domain</keyword>
<dbReference type="InterPro" id="IPR036739">
    <property type="entry name" value="SLC41_membr_dom_sf"/>
</dbReference>
<dbReference type="Gene3D" id="3.10.580.10">
    <property type="entry name" value="CBS-domain"/>
    <property type="match status" value="1"/>
</dbReference>
<keyword evidence="4 9" id="KW-0812">Transmembrane</keyword>
<proteinExistence type="inferred from homology"/>
<dbReference type="GO" id="GO:0046872">
    <property type="term" value="F:metal ion binding"/>
    <property type="evidence" value="ECO:0007669"/>
    <property type="project" value="UniProtKB-KW"/>
</dbReference>
<feature type="transmembrane region" description="Helical" evidence="9">
    <location>
        <begin position="361"/>
        <end position="380"/>
    </location>
</feature>
<dbReference type="SMART" id="SM00116">
    <property type="entry name" value="CBS"/>
    <property type="match status" value="1"/>
</dbReference>
<dbReference type="InterPro" id="IPR006667">
    <property type="entry name" value="SLC41_membr_dom"/>
</dbReference>
<comment type="similarity">
    <text evidence="2 9">Belongs to the SLC41A transporter family.</text>
</comment>
<dbReference type="InterPro" id="IPR038076">
    <property type="entry name" value="MgtE_N_sf"/>
</dbReference>
<dbReference type="SUPFAM" id="SSF161093">
    <property type="entry name" value="MgtE membrane domain-like"/>
    <property type="match status" value="1"/>
</dbReference>
<dbReference type="GO" id="GO:0015095">
    <property type="term" value="F:magnesium ion transmembrane transporter activity"/>
    <property type="evidence" value="ECO:0007669"/>
    <property type="project" value="UniProtKB-UniRule"/>
</dbReference>
<feature type="transmembrane region" description="Helical" evidence="9">
    <location>
        <begin position="386"/>
        <end position="409"/>
    </location>
</feature>
<dbReference type="PANTHER" id="PTHR43773:SF1">
    <property type="entry name" value="MAGNESIUM TRANSPORTER MGTE"/>
    <property type="match status" value="1"/>
</dbReference>
<dbReference type="GO" id="GO:0005886">
    <property type="term" value="C:plasma membrane"/>
    <property type="evidence" value="ECO:0007669"/>
    <property type="project" value="UniProtKB-SubCell"/>
</dbReference>
<keyword evidence="7 9" id="KW-0472">Membrane</keyword>
<evidence type="ECO:0000256" key="9">
    <source>
        <dbReference type="RuleBase" id="RU362011"/>
    </source>
</evidence>
<dbReference type="InterPro" id="IPR006668">
    <property type="entry name" value="Mg_transptr_MgtE_intracell_dom"/>
</dbReference>
<dbReference type="Pfam" id="PF03448">
    <property type="entry name" value="MgtE_N"/>
    <property type="match status" value="1"/>
</dbReference>
<dbReference type="RefSeq" id="WP_020964512.1">
    <property type="nucleotide sequence ID" value="NZ_CP061839.1"/>
</dbReference>
<evidence type="ECO:0000259" key="10">
    <source>
        <dbReference type="PROSITE" id="PS51371"/>
    </source>
</evidence>
<evidence type="ECO:0000313" key="12">
    <source>
        <dbReference type="Proteomes" id="UP000593915"/>
    </source>
</evidence>
<dbReference type="PANTHER" id="PTHR43773">
    <property type="entry name" value="MAGNESIUM TRANSPORTER MGTE"/>
    <property type="match status" value="1"/>
</dbReference>
<name>A0A7S7AWN4_9SPIR</name>
<dbReference type="InterPro" id="IPR046342">
    <property type="entry name" value="CBS_dom_sf"/>
</dbReference>
<evidence type="ECO:0000256" key="5">
    <source>
        <dbReference type="ARBA" id="ARBA00022842"/>
    </source>
</evidence>
<gene>
    <name evidence="11" type="primary">mgtE</name>
    <name evidence="11" type="ORF">IFE08_00285</name>
</gene>
<comment type="function">
    <text evidence="9">Acts as a magnesium transporter.</text>
</comment>
<dbReference type="Pfam" id="PF00571">
    <property type="entry name" value="CBS"/>
    <property type="match status" value="2"/>
</dbReference>
<comment type="caution">
    <text evidence="9">Lacks conserved residue(s) required for the propagation of feature annotation.</text>
</comment>
<keyword evidence="5 9" id="KW-0460">Magnesium</keyword>
<evidence type="ECO:0000256" key="7">
    <source>
        <dbReference type="ARBA" id="ARBA00023136"/>
    </source>
</evidence>
<keyword evidence="9" id="KW-1003">Cell membrane</keyword>
<dbReference type="Proteomes" id="UP000593915">
    <property type="component" value="Chromosome"/>
</dbReference>
<evidence type="ECO:0000256" key="1">
    <source>
        <dbReference type="ARBA" id="ARBA00004141"/>
    </source>
</evidence>
<dbReference type="InterPro" id="IPR006669">
    <property type="entry name" value="MgtE_transporter"/>
</dbReference>
<feature type="transmembrane region" description="Helical" evidence="9">
    <location>
        <begin position="421"/>
        <end position="443"/>
    </location>
</feature>
<evidence type="ECO:0000256" key="6">
    <source>
        <dbReference type="ARBA" id="ARBA00022989"/>
    </source>
</evidence>
<keyword evidence="6 9" id="KW-1133">Transmembrane helix</keyword>
<evidence type="ECO:0000256" key="4">
    <source>
        <dbReference type="ARBA" id="ARBA00022692"/>
    </source>
</evidence>
<keyword evidence="9" id="KW-0479">Metal-binding</keyword>
<dbReference type="NCBIfam" id="TIGR00400">
    <property type="entry name" value="mgtE"/>
    <property type="match status" value="1"/>
</dbReference>
<accession>A0A7S7AWN4</accession>
<keyword evidence="3 9" id="KW-0813">Transport</keyword>
<evidence type="ECO:0000313" key="11">
    <source>
        <dbReference type="EMBL" id="QOW60904.1"/>
    </source>
</evidence>
<protein>
    <recommendedName>
        <fullName evidence="9">Magnesium transporter MgtE</fullName>
    </recommendedName>
</protein>
<reference evidence="11 12" key="1">
    <citation type="submission" date="2020-09" db="EMBL/GenBank/DDBJ databases">
        <title>Characterization of Treponema spp. from bovine digital dermatitis in Korea.</title>
        <authorList>
            <person name="Espiritu H.M."/>
            <person name="Cho Y.I."/>
            <person name="Mamuad L."/>
        </authorList>
    </citation>
    <scope>NUCLEOTIDE SEQUENCE [LARGE SCALE GENOMIC DNA]</scope>
    <source>
        <strain evidence="11 12">KS1</strain>
    </source>
</reference>
<dbReference type="Gene3D" id="1.10.357.20">
    <property type="entry name" value="SLC41 divalent cation transporters, integral membrane domain"/>
    <property type="match status" value="1"/>
</dbReference>
<evidence type="ECO:0000256" key="8">
    <source>
        <dbReference type="PROSITE-ProRule" id="PRU00703"/>
    </source>
</evidence>
<evidence type="ECO:0000256" key="3">
    <source>
        <dbReference type="ARBA" id="ARBA00022448"/>
    </source>
</evidence>
<evidence type="ECO:0000256" key="2">
    <source>
        <dbReference type="ARBA" id="ARBA00009749"/>
    </source>
</evidence>
<dbReference type="CDD" id="cd04606">
    <property type="entry name" value="CBS_pair_Mg_transporter"/>
    <property type="match status" value="1"/>
</dbReference>
<comment type="subcellular location">
    <subcellularLocation>
        <location evidence="9">Cell membrane</location>
        <topology evidence="9">Multi-pass membrane protein</topology>
    </subcellularLocation>
    <subcellularLocation>
        <location evidence="1">Membrane</location>
        <topology evidence="1">Multi-pass membrane protein</topology>
    </subcellularLocation>
</comment>
<dbReference type="Gene3D" id="1.25.60.10">
    <property type="entry name" value="MgtE N-terminal domain-like"/>
    <property type="match status" value="1"/>
</dbReference>
<dbReference type="SUPFAM" id="SSF158791">
    <property type="entry name" value="MgtE N-terminal domain-like"/>
    <property type="match status" value="1"/>
</dbReference>
<sequence>MEQEKNKFEHIEYLLTEKRYIEVQRLLADLNEVDIAEFLEEAPAQNAILMFRMLPKTMAAEVFTLLPKDQQTRFISAATDKELVPILDEIFLDDMVDIVEEMPANVVKKILKNTDRESRVLINQLLKYPKDSAGSLMTTEYVGLKKGMTVEQSLAYIKKVGLKSETIYTCYVTDENRILEGFISLKDLVLADSTEKIDRLFNKEFICVNTHDDQEKVAHTFKKYGFLALPVVDNETRLIGIITVDDIMDVMEQEATEDFQRMAAMQPNDETYLQTSIFKLAKHRIGWLLLLMVSESFTGTIIEQYTHLLASMTILTAFIPMLMDTGGNSGSQSSTLIIRGLATGEIDLKDWRKVFWKEFRIALMVGTALGSVSFVKSVFLGRKNPLIALSVGVTLVVTVMIAKITGGLLPIAAKKLKLDPAIMAGPLITTVVDTVSLIVYFKIATFFCSSLF</sequence>
<organism evidence="11 12">
    <name type="scientific">Treponema pedis</name>
    <dbReference type="NCBI Taxonomy" id="409322"/>
    <lineage>
        <taxon>Bacteria</taxon>
        <taxon>Pseudomonadati</taxon>
        <taxon>Spirochaetota</taxon>
        <taxon>Spirochaetia</taxon>
        <taxon>Spirochaetales</taxon>
        <taxon>Treponemataceae</taxon>
        <taxon>Treponema</taxon>
    </lineage>
</organism>